<reference evidence="2" key="1">
    <citation type="journal article" date="2021" name="Sci. Rep.">
        <title>Diploid genomic architecture of Nitzschia inconspicua, an elite biomass production diatom.</title>
        <authorList>
            <person name="Oliver A."/>
            <person name="Podell S."/>
            <person name="Pinowska A."/>
            <person name="Traller J.C."/>
            <person name="Smith S.R."/>
            <person name="McClure R."/>
            <person name="Beliaev A."/>
            <person name="Bohutskyi P."/>
            <person name="Hill E.A."/>
            <person name="Rabines A."/>
            <person name="Zheng H."/>
            <person name="Allen L.Z."/>
            <person name="Kuo A."/>
            <person name="Grigoriev I.V."/>
            <person name="Allen A.E."/>
            <person name="Hazlebeck D."/>
            <person name="Allen E.E."/>
        </authorList>
    </citation>
    <scope>NUCLEOTIDE SEQUENCE</scope>
    <source>
        <strain evidence="2">Hildebrandi</strain>
    </source>
</reference>
<evidence type="ECO:0000313" key="3">
    <source>
        <dbReference type="Proteomes" id="UP000693970"/>
    </source>
</evidence>
<gene>
    <name evidence="2" type="ORF">IV203_011760</name>
</gene>
<name>A0A9K3KSL4_9STRA</name>
<keyword evidence="3" id="KW-1185">Reference proteome</keyword>
<feature type="region of interest" description="Disordered" evidence="1">
    <location>
        <begin position="54"/>
        <end position="79"/>
    </location>
</feature>
<feature type="region of interest" description="Disordered" evidence="1">
    <location>
        <begin position="184"/>
        <end position="214"/>
    </location>
</feature>
<dbReference type="OrthoDB" id="271898at2759"/>
<feature type="compositionally biased region" description="Low complexity" evidence="1">
    <location>
        <begin position="198"/>
        <end position="213"/>
    </location>
</feature>
<proteinExistence type="predicted"/>
<sequence>MIFRAKNTTIKYNKGKHHKKKNSQNSITTTSLMTGVFVCNNSDPSKKTKCKEDLFPPSSYPDAMTETPTLSDVTEDDDVTRRPDISVERALRNAADGVQDLATVKSKSRLVQSELWHQVYTDPENLSTMEQGGAIFSFVCNHELTNYEASIVDAIINLSAFEDEQAENGVPYFEYAEYEKQRRQIEAEEDRSKRKSEYSNSSSPSSSSSSLSRRLSKTHPNYTFLLARCGYLLTGFSLDDLLANPQIIATFDYQQSCQPSGTKIWDDFDKMDTDTFRMTKPIIPYIYSFTVQFHVSRVHDPKELQEISRVLHIPVDGVIVLERTKRSKPPKEDATRKIKSVLVYTDLGDGVVLVTHLTILLQVGLPEVIERIIGTIGQWGLGETAETAWRTRHYLQTKLPYASDSFLDANQQELKMVMTEETVEHKDSLSFEDEDEDDDFFDAVDDSGAHDVVSGVANMVVN</sequence>
<dbReference type="Proteomes" id="UP000693970">
    <property type="component" value="Unassembled WGS sequence"/>
</dbReference>
<accession>A0A9K3KSL4</accession>
<feature type="compositionally biased region" description="Basic and acidic residues" evidence="1">
    <location>
        <begin position="184"/>
        <end position="197"/>
    </location>
</feature>
<evidence type="ECO:0000313" key="2">
    <source>
        <dbReference type="EMBL" id="KAG7349163.1"/>
    </source>
</evidence>
<dbReference type="EMBL" id="JAGRRH010000019">
    <property type="protein sequence ID" value="KAG7349163.1"/>
    <property type="molecule type" value="Genomic_DNA"/>
</dbReference>
<reference evidence="2" key="2">
    <citation type="submission" date="2021-04" db="EMBL/GenBank/DDBJ databases">
        <authorList>
            <person name="Podell S."/>
        </authorList>
    </citation>
    <scope>NUCLEOTIDE SEQUENCE</scope>
    <source>
        <strain evidence="2">Hildebrandi</strain>
    </source>
</reference>
<evidence type="ECO:0000256" key="1">
    <source>
        <dbReference type="SAM" id="MobiDB-lite"/>
    </source>
</evidence>
<dbReference type="AlphaFoldDB" id="A0A9K3KSL4"/>
<comment type="caution">
    <text evidence="2">The sequence shown here is derived from an EMBL/GenBank/DDBJ whole genome shotgun (WGS) entry which is preliminary data.</text>
</comment>
<organism evidence="2 3">
    <name type="scientific">Nitzschia inconspicua</name>
    <dbReference type="NCBI Taxonomy" id="303405"/>
    <lineage>
        <taxon>Eukaryota</taxon>
        <taxon>Sar</taxon>
        <taxon>Stramenopiles</taxon>
        <taxon>Ochrophyta</taxon>
        <taxon>Bacillariophyta</taxon>
        <taxon>Bacillariophyceae</taxon>
        <taxon>Bacillariophycidae</taxon>
        <taxon>Bacillariales</taxon>
        <taxon>Bacillariaceae</taxon>
        <taxon>Nitzschia</taxon>
    </lineage>
</organism>
<protein>
    <submittedName>
        <fullName evidence="2">Uncharacterized protein</fullName>
    </submittedName>
</protein>